<comment type="pathway">
    <text evidence="10">Lipid metabolism; phospholipid metabolism.</text>
</comment>
<comment type="similarity">
    <text evidence="10">Belongs to the PlsY family.</text>
</comment>
<dbReference type="EMBL" id="LIIK01000045">
    <property type="protein sequence ID" value="KQM08316.1"/>
    <property type="molecule type" value="Genomic_DNA"/>
</dbReference>
<evidence type="ECO:0000313" key="12">
    <source>
        <dbReference type="Proteomes" id="UP000054172"/>
    </source>
</evidence>
<keyword evidence="2 10" id="KW-0444">Lipid biosynthesis</keyword>
<feature type="transmembrane region" description="Helical" evidence="10">
    <location>
        <begin position="87"/>
        <end position="109"/>
    </location>
</feature>
<dbReference type="NCBIfam" id="TIGR00023">
    <property type="entry name" value="glycerol-3-phosphate 1-O-acyltransferase PlsY"/>
    <property type="match status" value="1"/>
</dbReference>
<gene>
    <name evidence="10" type="primary">plsY</name>
    <name evidence="11" type="ORF">AL399_07940</name>
</gene>
<evidence type="ECO:0000256" key="9">
    <source>
        <dbReference type="ARBA" id="ARBA00023264"/>
    </source>
</evidence>
<dbReference type="AlphaFoldDB" id="A0A0Q4B678"/>
<name>A0A0Q4B678_9BACT</name>
<evidence type="ECO:0000313" key="11">
    <source>
        <dbReference type="EMBL" id="KQM08316.1"/>
    </source>
</evidence>
<keyword evidence="1 10" id="KW-1003">Cell membrane</keyword>
<proteinExistence type="inferred from homology"/>
<organism evidence="11 12">
    <name type="scientific">Candidatus [Bacteroides] periocalifornicus</name>
    <dbReference type="NCBI Taxonomy" id="1702214"/>
    <lineage>
        <taxon>Bacteria</taxon>
        <taxon>Pseudomonadati</taxon>
        <taxon>Bacteroidota</taxon>
    </lineage>
</organism>
<evidence type="ECO:0000256" key="2">
    <source>
        <dbReference type="ARBA" id="ARBA00022516"/>
    </source>
</evidence>
<evidence type="ECO:0000256" key="1">
    <source>
        <dbReference type="ARBA" id="ARBA00022475"/>
    </source>
</evidence>
<evidence type="ECO:0000256" key="7">
    <source>
        <dbReference type="ARBA" id="ARBA00023136"/>
    </source>
</evidence>
<dbReference type="SMART" id="SM01207">
    <property type="entry name" value="G3P_acyltransf"/>
    <property type="match status" value="1"/>
</dbReference>
<dbReference type="GO" id="GO:0008654">
    <property type="term" value="P:phospholipid biosynthetic process"/>
    <property type="evidence" value="ECO:0007669"/>
    <property type="project" value="UniProtKB-UniRule"/>
</dbReference>
<feature type="transmembrane region" description="Helical" evidence="10">
    <location>
        <begin position="116"/>
        <end position="142"/>
    </location>
</feature>
<keyword evidence="12" id="KW-1185">Reference proteome</keyword>
<evidence type="ECO:0000256" key="8">
    <source>
        <dbReference type="ARBA" id="ARBA00023209"/>
    </source>
</evidence>
<evidence type="ECO:0000256" key="3">
    <source>
        <dbReference type="ARBA" id="ARBA00022679"/>
    </source>
</evidence>
<sequence length="215" mass="22679">MEHTLIIAGLVSVAYLLGSIPTAVWIGKRFYGIDVREHGSHNAGATNTIRVLGLRTGLIVFAIDLAKGYCAVSLGLLAGWLGSSPQLHTLLGIGLGLAAIAGHIFPLFAGFRGGKGVATICGVALALHPWAALCALGVFAIVLIATRYVSLGSMLAGLSYPIFLFFVFQSRNIPLLVFGCVVALLLLLTHRANIKRLLRGEESRFKPSGKGTMGK</sequence>
<dbReference type="Proteomes" id="UP000054172">
    <property type="component" value="Unassembled WGS sequence"/>
</dbReference>
<feature type="transmembrane region" description="Helical" evidence="10">
    <location>
        <begin position="175"/>
        <end position="194"/>
    </location>
</feature>
<dbReference type="GO" id="GO:0005886">
    <property type="term" value="C:plasma membrane"/>
    <property type="evidence" value="ECO:0007669"/>
    <property type="project" value="UniProtKB-SubCell"/>
</dbReference>
<dbReference type="PATRIC" id="fig|1702214.3.peg.1451"/>
<dbReference type="HAMAP" id="MF_01043">
    <property type="entry name" value="PlsY"/>
    <property type="match status" value="1"/>
</dbReference>
<dbReference type="UniPathway" id="UPA00085"/>
<dbReference type="PANTHER" id="PTHR30309">
    <property type="entry name" value="INNER MEMBRANE PROTEIN YGIH"/>
    <property type="match status" value="1"/>
</dbReference>
<comment type="catalytic activity">
    <reaction evidence="10">
        <text>an acyl phosphate + sn-glycerol 3-phosphate = a 1-acyl-sn-glycero-3-phosphate + phosphate</text>
        <dbReference type="Rhea" id="RHEA:34075"/>
        <dbReference type="ChEBI" id="CHEBI:43474"/>
        <dbReference type="ChEBI" id="CHEBI:57597"/>
        <dbReference type="ChEBI" id="CHEBI:57970"/>
        <dbReference type="ChEBI" id="CHEBI:59918"/>
        <dbReference type="EC" id="2.3.1.275"/>
    </reaction>
</comment>
<keyword evidence="4 10" id="KW-0812">Transmembrane</keyword>
<dbReference type="GO" id="GO:0043772">
    <property type="term" value="F:acyl-phosphate glycerol-3-phosphate acyltransferase activity"/>
    <property type="evidence" value="ECO:0007669"/>
    <property type="project" value="UniProtKB-UniRule"/>
</dbReference>
<keyword evidence="3 10" id="KW-0808">Transferase</keyword>
<reference evidence="11" key="1">
    <citation type="submission" date="2015-08" db="EMBL/GenBank/DDBJ databases">
        <title>Candidatus Bacteriodes Periocalifornicus.</title>
        <authorList>
            <person name="McLean J.S."/>
            <person name="Kelley S."/>
        </authorList>
    </citation>
    <scope>NUCLEOTIDE SEQUENCE [LARGE SCALE GENOMIC DNA]</scope>
    <source>
        <strain evidence="11">12B</strain>
    </source>
</reference>
<protein>
    <recommendedName>
        <fullName evidence="10">Glycerol-3-phosphate acyltransferase</fullName>
    </recommendedName>
    <alternativeName>
        <fullName evidence="10">Acyl-PO4 G3P acyltransferase</fullName>
    </alternativeName>
    <alternativeName>
        <fullName evidence="10">Acyl-phosphate--glycerol-3-phosphate acyltransferase</fullName>
    </alternativeName>
    <alternativeName>
        <fullName evidence="10">G3P acyltransferase</fullName>
        <shortName evidence="10">GPAT</shortName>
        <ecNumber evidence="10">2.3.1.275</ecNumber>
    </alternativeName>
    <alternativeName>
        <fullName evidence="10">Lysophosphatidic acid synthase</fullName>
        <shortName evidence="10">LPA synthase</shortName>
    </alternativeName>
</protein>
<dbReference type="Pfam" id="PF02660">
    <property type="entry name" value="G3P_acyltransf"/>
    <property type="match status" value="1"/>
</dbReference>
<keyword evidence="9 10" id="KW-1208">Phospholipid metabolism</keyword>
<evidence type="ECO:0000256" key="5">
    <source>
        <dbReference type="ARBA" id="ARBA00022989"/>
    </source>
</evidence>
<keyword evidence="8 10" id="KW-0594">Phospholipid biosynthesis</keyword>
<comment type="subunit">
    <text evidence="10">Probably interacts with PlsX.</text>
</comment>
<evidence type="ECO:0000256" key="6">
    <source>
        <dbReference type="ARBA" id="ARBA00023098"/>
    </source>
</evidence>
<dbReference type="EC" id="2.3.1.275" evidence="10"/>
<dbReference type="PANTHER" id="PTHR30309:SF0">
    <property type="entry name" value="GLYCEROL-3-PHOSPHATE ACYLTRANSFERASE-RELATED"/>
    <property type="match status" value="1"/>
</dbReference>
<accession>A0A0Q4B678</accession>
<dbReference type="STRING" id="1702214.AL399_07940"/>
<keyword evidence="11" id="KW-0012">Acyltransferase</keyword>
<evidence type="ECO:0000256" key="10">
    <source>
        <dbReference type="HAMAP-Rule" id="MF_01043"/>
    </source>
</evidence>
<feature type="transmembrane region" description="Helical" evidence="10">
    <location>
        <begin position="6"/>
        <end position="26"/>
    </location>
</feature>
<keyword evidence="5 10" id="KW-1133">Transmembrane helix</keyword>
<feature type="transmembrane region" description="Helical" evidence="10">
    <location>
        <begin position="58"/>
        <end position="81"/>
    </location>
</feature>
<keyword evidence="7 10" id="KW-0472">Membrane</keyword>
<dbReference type="InterPro" id="IPR003811">
    <property type="entry name" value="G3P_acylTferase_PlsY"/>
</dbReference>
<keyword evidence="6 10" id="KW-0443">Lipid metabolism</keyword>
<comment type="function">
    <text evidence="10">Catalyzes the transfer of an acyl group from acyl-phosphate (acyl-PO(4)) to glycerol-3-phosphate (G3P) to form lysophosphatidic acid (LPA). This enzyme utilizes acyl-phosphate as fatty acyl donor, but not acyl-CoA or acyl-ACP.</text>
</comment>
<comment type="caution">
    <text evidence="11">The sequence shown here is derived from an EMBL/GenBank/DDBJ whole genome shotgun (WGS) entry which is preliminary data.</text>
</comment>
<evidence type="ECO:0000256" key="4">
    <source>
        <dbReference type="ARBA" id="ARBA00022692"/>
    </source>
</evidence>
<comment type="subcellular location">
    <subcellularLocation>
        <location evidence="10">Cell membrane</location>
        <topology evidence="10">Multi-pass membrane protein</topology>
    </subcellularLocation>
</comment>